<proteinExistence type="predicted"/>
<gene>
    <name evidence="2" type="ORF">EZS28_009860</name>
</gene>
<dbReference type="EMBL" id="SNRW01001900">
    <property type="protein sequence ID" value="KAA6394613.1"/>
    <property type="molecule type" value="Genomic_DNA"/>
</dbReference>
<evidence type="ECO:0000313" key="2">
    <source>
        <dbReference type="EMBL" id="KAA6394613.1"/>
    </source>
</evidence>
<evidence type="ECO:0000256" key="1">
    <source>
        <dbReference type="SAM" id="MobiDB-lite"/>
    </source>
</evidence>
<evidence type="ECO:0000313" key="3">
    <source>
        <dbReference type="Proteomes" id="UP000324800"/>
    </source>
</evidence>
<feature type="compositionally biased region" description="Polar residues" evidence="1">
    <location>
        <begin position="14"/>
        <end position="30"/>
    </location>
</feature>
<sequence>MISQQRDEIRKVRGNQQLSSSPGETVQSNDYVDVEETDIELQKKNEEKKAFEDEEEKKLEQKIRQVLKKVGITKNEIEEAIRTSGKEKSSSQIEKELEKLKAKEKGQNLRKQQKHKCKDKDQFKDGDGDEDIYIDSDTNGVFVDGYWQ</sequence>
<dbReference type="AlphaFoldDB" id="A0A5J4WIR0"/>
<reference evidence="2 3" key="1">
    <citation type="submission" date="2019-03" db="EMBL/GenBank/DDBJ databases">
        <title>Single cell metagenomics reveals metabolic interactions within the superorganism composed of flagellate Streblomastix strix and complex community of Bacteroidetes bacteria on its surface.</title>
        <authorList>
            <person name="Treitli S.C."/>
            <person name="Kolisko M."/>
            <person name="Husnik F."/>
            <person name="Keeling P."/>
            <person name="Hampl V."/>
        </authorList>
    </citation>
    <scope>NUCLEOTIDE SEQUENCE [LARGE SCALE GENOMIC DNA]</scope>
    <source>
        <strain evidence="2">ST1C</strain>
    </source>
</reference>
<feature type="compositionally biased region" description="Basic and acidic residues" evidence="1">
    <location>
        <begin position="1"/>
        <end position="11"/>
    </location>
</feature>
<dbReference type="Proteomes" id="UP000324800">
    <property type="component" value="Unassembled WGS sequence"/>
</dbReference>
<feature type="region of interest" description="Disordered" evidence="1">
    <location>
        <begin position="1"/>
        <end position="35"/>
    </location>
</feature>
<comment type="caution">
    <text evidence="2">The sequence shown here is derived from an EMBL/GenBank/DDBJ whole genome shotgun (WGS) entry which is preliminary data.</text>
</comment>
<protein>
    <submittedName>
        <fullName evidence="2">Uncharacterized protein</fullName>
    </submittedName>
</protein>
<accession>A0A5J4WIR0</accession>
<organism evidence="2 3">
    <name type="scientific">Streblomastix strix</name>
    <dbReference type="NCBI Taxonomy" id="222440"/>
    <lineage>
        <taxon>Eukaryota</taxon>
        <taxon>Metamonada</taxon>
        <taxon>Preaxostyla</taxon>
        <taxon>Oxymonadida</taxon>
        <taxon>Streblomastigidae</taxon>
        <taxon>Streblomastix</taxon>
    </lineage>
</organism>
<name>A0A5J4WIR0_9EUKA</name>
<feature type="region of interest" description="Disordered" evidence="1">
    <location>
        <begin position="101"/>
        <end position="135"/>
    </location>
</feature>